<proteinExistence type="predicted"/>
<dbReference type="Proteomes" id="UP000276254">
    <property type="component" value="Chromosome"/>
</dbReference>
<organism evidence="1 2">
    <name type="scientific">Sphingomonas paeninsulae</name>
    <dbReference type="NCBI Taxonomy" id="2319844"/>
    <lineage>
        <taxon>Bacteria</taxon>
        <taxon>Pseudomonadati</taxon>
        <taxon>Pseudomonadota</taxon>
        <taxon>Alphaproteobacteria</taxon>
        <taxon>Sphingomonadales</taxon>
        <taxon>Sphingomonadaceae</taxon>
        <taxon>Sphingomonas</taxon>
    </lineage>
</organism>
<sequence length="625" mass="63742">MTVRIADFTTGTYTGITPANVSASGGYAQTVAGVLTSFAANLLRRTDKGLLVEPAATNLLKYSQQLDNGYWGHDGTSTADFGAAPDGTTTADKQADNGSGFVDFNTNTNSNTVTASTAYIISGYFKRITASKQPFIQQNQTFNSGSSFAADVQYFNVDTLAGAGTETLAGNNLWSNATVEALGSSWFRFAATLTSYAGSPVFREFFGLCDATGSRTVAASSSALFWNPQLEIGSGAPSSPILTTSAAATRAADAVSFTVPVGATTLTFTFDDNSTITVGVTAGVAYTIPTSFSRRYIKYVDDNETGGGTTYTQAVSSSGAGVASLARLAAYKRSLTTTGVGVLKLQRTIALRKTFTGVGVASLARKLALGKPISATGIGLVALATMKAKGITISATGIGLTALQRAIAVTKSASGTGVASLNRLLALGRAVSASGVGIASVSRTIGLGRSIAASGTGLVTLATFKAKSITVTAAGIGIASLNRIIAAGRSIAATGIGLASIVRSVSRLRTISASGASFVTLGTLKAKSLTVAVSGVGLASIQRGMSKTLNFAGVGVAIFNRIVPVRITASGVGAAFLTWLRPSGAIGTSRILRIAAEIRSFVIGGENRALPVEPENRTDPVPHEN</sequence>
<dbReference type="AlphaFoldDB" id="A0A494TRE8"/>
<accession>A0A494TRE8</accession>
<gene>
    <name evidence="1" type="ORF">D3Y57_19325</name>
</gene>
<dbReference type="EMBL" id="CP032829">
    <property type="protein sequence ID" value="AYJ87685.1"/>
    <property type="molecule type" value="Genomic_DNA"/>
</dbReference>
<keyword evidence="2" id="KW-1185">Reference proteome</keyword>
<dbReference type="RefSeq" id="WP_121155312.1">
    <property type="nucleotide sequence ID" value="NZ_CP032829.1"/>
</dbReference>
<dbReference type="OrthoDB" id="7949682at2"/>
<protein>
    <submittedName>
        <fullName evidence="1">Uncharacterized protein</fullName>
    </submittedName>
</protein>
<evidence type="ECO:0000313" key="1">
    <source>
        <dbReference type="EMBL" id="AYJ87685.1"/>
    </source>
</evidence>
<reference evidence="1 2" key="1">
    <citation type="submission" date="2018-09" db="EMBL/GenBank/DDBJ databases">
        <title>Sphingomonas peninsula sp. nov., isolated from fildes peninsula, Antarctic soil.</title>
        <authorList>
            <person name="Yingchao G."/>
        </authorList>
    </citation>
    <scope>NUCLEOTIDE SEQUENCE [LARGE SCALE GENOMIC DNA]</scope>
    <source>
        <strain evidence="1 2">YZ-8</strain>
    </source>
</reference>
<evidence type="ECO:0000313" key="2">
    <source>
        <dbReference type="Proteomes" id="UP000276254"/>
    </source>
</evidence>
<name>A0A494TRE8_SPHPE</name>
<dbReference type="KEGG" id="spha:D3Y57_19325"/>